<gene>
    <name evidence="1" type="ORF">FYJ74_08270</name>
</gene>
<evidence type="ECO:0000313" key="2">
    <source>
        <dbReference type="Proteomes" id="UP000473699"/>
    </source>
</evidence>
<name>A0A6L5YCF4_9BACT</name>
<keyword evidence="2" id="KW-1185">Reference proteome</keyword>
<evidence type="ECO:0000313" key="1">
    <source>
        <dbReference type="EMBL" id="MST56024.1"/>
    </source>
</evidence>
<comment type="caution">
    <text evidence="1">The sequence shown here is derived from an EMBL/GenBank/DDBJ whole genome shotgun (WGS) entry which is preliminary data.</text>
</comment>
<sequence length="97" mass="11370">MSPHITLSPFKILENTPCAFRRAPRRRQFTTIIRVCPQARRFSLHPAETARLFRVYVRAGKDVARRLPGRRGASMTRHREDYDYVTRLYLPVRGCAI</sequence>
<reference evidence="1 2" key="1">
    <citation type="submission" date="2019-08" db="EMBL/GenBank/DDBJ databases">
        <title>In-depth cultivation of the pig gut microbiome towards novel bacterial diversity and tailored functional studies.</title>
        <authorList>
            <person name="Wylensek D."/>
            <person name="Hitch T.C.A."/>
            <person name="Clavel T."/>
        </authorList>
    </citation>
    <scope>NUCLEOTIDE SEQUENCE [LARGE SCALE GENOMIC DNA]</scope>
    <source>
        <strain evidence="1 2">SM-530-WT-4B</strain>
    </source>
</reference>
<dbReference type="EMBL" id="VUNH01000008">
    <property type="protein sequence ID" value="MST56024.1"/>
    <property type="molecule type" value="Genomic_DNA"/>
</dbReference>
<dbReference type="Proteomes" id="UP000473699">
    <property type="component" value="Unassembled WGS sequence"/>
</dbReference>
<accession>A0A6L5YCF4</accession>
<proteinExistence type="predicted"/>
<dbReference type="RefSeq" id="WP_154529110.1">
    <property type="nucleotide sequence ID" value="NZ_VUNH01000008.1"/>
</dbReference>
<dbReference type="AlphaFoldDB" id="A0A6L5YCF4"/>
<protein>
    <submittedName>
        <fullName evidence="1">Uncharacterized protein</fullName>
    </submittedName>
</protein>
<organism evidence="1 2">
    <name type="scientific">Pyramidobacter porci</name>
    <dbReference type="NCBI Taxonomy" id="2605789"/>
    <lineage>
        <taxon>Bacteria</taxon>
        <taxon>Thermotogati</taxon>
        <taxon>Synergistota</taxon>
        <taxon>Synergistia</taxon>
        <taxon>Synergistales</taxon>
        <taxon>Dethiosulfovibrionaceae</taxon>
        <taxon>Pyramidobacter</taxon>
    </lineage>
</organism>